<reference evidence="1 2" key="1">
    <citation type="submission" date="2017-09" db="EMBL/GenBank/DDBJ databases">
        <authorList>
            <person name="Ehlers B."/>
            <person name="Leendertz F.H."/>
        </authorList>
    </citation>
    <scope>NUCLEOTIDE SEQUENCE [LARGE SCALE GENOMIC DNA]</scope>
    <source>
        <strain evidence="1 2">CGMCC 1.05381</strain>
    </source>
</reference>
<evidence type="ECO:0000313" key="1">
    <source>
        <dbReference type="EMBL" id="SOE53875.1"/>
    </source>
</evidence>
<evidence type="ECO:0000313" key="2">
    <source>
        <dbReference type="Proteomes" id="UP000219440"/>
    </source>
</evidence>
<name>A0A2C8YT45_9MICO</name>
<sequence length="353" mass="36741">MPTYVLEPNTPAKLEANRPLRFQVHAGALTGEVLFAATDVTGAPLGRTVTRRGTLVIPKLADYTSVTVSRLSGGVFPANTVLDLTIAYEGALHADAVTLVAKIEVSGIPSRQLAALRVADGVVSVVYEDESNGERPPLTGLALLAQLATREILGVSAVDPTAAINMAVVIDGSASMLAPTNDGGVGALVEVLAGLSSVVAPNRTVRAALVGNAVEWIISDSRATLAADVRRAQISATLSTGFRSADPGLIGHRPDENTVTWVLTDGLPSDLPELRLADGIEGEARHLVLFADVQAVRLQGEAGIPTTLVQPVGSEEGIAGRLEYDPANLRRTIKSLLAGCFVPGTPYAKRVAE</sequence>
<dbReference type="RefSeq" id="WP_097059725.1">
    <property type="nucleotide sequence ID" value="NZ_BMLC01000002.1"/>
</dbReference>
<dbReference type="EMBL" id="OCST01000001">
    <property type="protein sequence ID" value="SOE53875.1"/>
    <property type="molecule type" value="Genomic_DNA"/>
</dbReference>
<dbReference type="AlphaFoldDB" id="A0A2C8YT45"/>
<dbReference type="Proteomes" id="UP000219440">
    <property type="component" value="Unassembled WGS sequence"/>
</dbReference>
<protein>
    <recommendedName>
        <fullName evidence="3">VWFA domain-containing protein</fullName>
    </recommendedName>
</protein>
<gene>
    <name evidence="1" type="ORF">SAMN06296378_0622</name>
</gene>
<organism evidence="1 2">
    <name type="scientific">Salinibacterium xinjiangense</name>
    <dbReference type="NCBI Taxonomy" id="386302"/>
    <lineage>
        <taxon>Bacteria</taxon>
        <taxon>Bacillati</taxon>
        <taxon>Actinomycetota</taxon>
        <taxon>Actinomycetes</taxon>
        <taxon>Micrococcales</taxon>
        <taxon>Microbacteriaceae</taxon>
        <taxon>Salinibacterium</taxon>
    </lineage>
</organism>
<evidence type="ECO:0008006" key="3">
    <source>
        <dbReference type="Google" id="ProtNLM"/>
    </source>
</evidence>
<accession>A0A2C8YT45</accession>
<proteinExistence type="predicted"/>
<keyword evidence="2" id="KW-1185">Reference proteome</keyword>